<dbReference type="Proteomes" id="UP000436803">
    <property type="component" value="Unassembled WGS sequence"/>
</dbReference>
<evidence type="ECO:0000313" key="8">
    <source>
        <dbReference type="EMBL" id="KAA4749628.1"/>
    </source>
</evidence>
<dbReference type="GO" id="GO:0009279">
    <property type="term" value="C:cell outer membrane"/>
    <property type="evidence" value="ECO:0007669"/>
    <property type="project" value="UniProtKB-SubCell"/>
</dbReference>
<dbReference type="EMBL" id="VWAQ01000005">
    <property type="protein sequence ID" value="KAA5208591.1"/>
    <property type="molecule type" value="Genomic_DNA"/>
</dbReference>
<evidence type="ECO:0000256" key="1">
    <source>
        <dbReference type="ARBA" id="ARBA00004442"/>
    </source>
</evidence>
<evidence type="ECO:0000313" key="13">
    <source>
        <dbReference type="Proteomes" id="UP000479773"/>
    </source>
</evidence>
<dbReference type="InterPro" id="IPR014941">
    <property type="entry name" value="FimB/Mfa2/Mfa3"/>
</dbReference>
<name>A0A395WIR7_BACFG</name>
<evidence type="ECO:0000313" key="12">
    <source>
        <dbReference type="Proteomes" id="UP000436803"/>
    </source>
</evidence>
<proteinExistence type="inferred from homology"/>
<evidence type="ECO:0000256" key="4">
    <source>
        <dbReference type="ARBA" id="ARBA00023136"/>
    </source>
</evidence>
<evidence type="ECO:0000256" key="6">
    <source>
        <dbReference type="ARBA" id="ARBA00023237"/>
    </source>
</evidence>
<dbReference type="EMBL" id="VWAW01000002">
    <property type="protein sequence ID" value="KAA5178016.1"/>
    <property type="molecule type" value="Genomic_DNA"/>
</dbReference>
<reference evidence="11 12" key="1">
    <citation type="journal article" date="2019" name="Nat. Med.">
        <title>A library of human gut bacterial isolates paired with longitudinal multiomics data enables mechanistic microbiome research.</title>
        <authorList>
            <person name="Poyet M."/>
            <person name="Groussin M."/>
            <person name="Gibbons S.M."/>
            <person name="Avila-Pacheco J."/>
            <person name="Jiang X."/>
            <person name="Kearney S.M."/>
            <person name="Perrotta A.R."/>
            <person name="Berdy B."/>
            <person name="Zhao S."/>
            <person name="Lieberman T.D."/>
            <person name="Swanson P.K."/>
            <person name="Smith M."/>
            <person name="Roesemann S."/>
            <person name="Alexander J.E."/>
            <person name="Rich S.A."/>
            <person name="Livny J."/>
            <person name="Vlamakis H."/>
            <person name="Clish C."/>
            <person name="Bullock K."/>
            <person name="Deik A."/>
            <person name="Scott J."/>
            <person name="Pierce K.A."/>
            <person name="Xavier R.J."/>
            <person name="Alm E.J."/>
        </authorList>
    </citation>
    <scope>NUCLEOTIDE SEQUENCE [LARGE SCALE GENOMIC DNA]</scope>
    <source>
        <strain evidence="10 11">BIOML-A1</strain>
        <strain evidence="8 13">BIOML-A106</strain>
        <strain evidence="9 12">BIOML-A7</strain>
    </source>
</reference>
<dbReference type="EMBL" id="VWEQ01000018">
    <property type="protein sequence ID" value="KAA4749628.1"/>
    <property type="molecule type" value="Genomic_DNA"/>
</dbReference>
<keyword evidence="7" id="KW-0449">Lipoprotein</keyword>
<keyword evidence="5" id="KW-0564">Palmitate</keyword>
<dbReference type="AlphaFoldDB" id="A0A395WIR7"/>
<evidence type="ECO:0000256" key="7">
    <source>
        <dbReference type="ARBA" id="ARBA00023288"/>
    </source>
</evidence>
<protein>
    <submittedName>
        <fullName evidence="8">FimB/Mfa2 family fimbrial subunit</fullName>
    </submittedName>
</protein>
<accession>A0A395WIR7</accession>
<evidence type="ECO:0000313" key="9">
    <source>
        <dbReference type="EMBL" id="KAA5178016.1"/>
    </source>
</evidence>
<keyword evidence="6" id="KW-0998">Cell outer membrane</keyword>
<dbReference type="Gene3D" id="2.60.40.2100">
    <property type="match status" value="1"/>
</dbReference>
<gene>
    <name evidence="10" type="ORF">F2Z25_07825</name>
    <name evidence="9" type="ORF">F2Z29_03680</name>
    <name evidence="8" type="ORF">F3B44_17965</name>
</gene>
<evidence type="ECO:0000256" key="2">
    <source>
        <dbReference type="ARBA" id="ARBA00007248"/>
    </source>
</evidence>
<evidence type="ECO:0000256" key="3">
    <source>
        <dbReference type="ARBA" id="ARBA00022729"/>
    </source>
</evidence>
<comment type="similarity">
    <text evidence="2">Belongs to the bacteroidetes fimbrillin superfamily. FimB/Mfa2 family.</text>
</comment>
<organism evidence="8 13">
    <name type="scientific">Bacteroides fragilis</name>
    <dbReference type="NCBI Taxonomy" id="817"/>
    <lineage>
        <taxon>Bacteria</taxon>
        <taxon>Pseudomonadati</taxon>
        <taxon>Bacteroidota</taxon>
        <taxon>Bacteroidia</taxon>
        <taxon>Bacteroidales</taxon>
        <taxon>Bacteroidaceae</taxon>
        <taxon>Bacteroides</taxon>
    </lineage>
</organism>
<evidence type="ECO:0000313" key="10">
    <source>
        <dbReference type="EMBL" id="KAA5208591.1"/>
    </source>
</evidence>
<keyword evidence="3" id="KW-0732">Signal</keyword>
<evidence type="ECO:0000313" key="11">
    <source>
        <dbReference type="Proteomes" id="UP000429838"/>
    </source>
</evidence>
<dbReference type="Proteomes" id="UP000479773">
    <property type="component" value="Unassembled WGS sequence"/>
</dbReference>
<comment type="subcellular location">
    <subcellularLocation>
        <location evidence="1">Cell outer membrane</location>
    </subcellularLocation>
</comment>
<sequence length="389" mass="41633">MENGSRYIAWIFSDHFFSYLFIKLNFAIMKKLMFLVAASLFVFAACSSEDDSSPEVNPENAAITFELSAVNGLTDGIGTRMPVYSQEATQHVTRVSVYAFVQNGSTYLHQKTYDITGWTDGTTFKRFAVPDADKLPVGVYKFLAVGRDATDRFSVTTPTSGNTNYTDMLASIVNSGDESEIFAGSADAEVMAQGGTRVSIEMTRKVAGVLGYFKNVPQVLNGSTVKYLRLKVSNSNQQVNLTNGVGINTAPTPYNIIDMDLSGQAVSNGVYVGNDLSGQGVVKVPNSQLGGSFYIPVSGVSMTLGLYDASGVAIKEWTVSDTNSSGATQFNLMANHFYSLGVKGATGSVDGGTPGNPGDDDAPVDLLTDQNIVITISPAWELIHNLVIQ</sequence>
<comment type="caution">
    <text evidence="8">The sequence shown here is derived from an EMBL/GenBank/DDBJ whole genome shotgun (WGS) entry which is preliminary data.</text>
</comment>
<keyword evidence="4" id="KW-0472">Membrane</keyword>
<evidence type="ECO:0000256" key="5">
    <source>
        <dbReference type="ARBA" id="ARBA00023139"/>
    </source>
</evidence>
<dbReference type="Pfam" id="PF08842">
    <property type="entry name" value="Mfa2"/>
    <property type="match status" value="1"/>
</dbReference>
<dbReference type="Proteomes" id="UP000429838">
    <property type="component" value="Unassembled WGS sequence"/>
</dbReference>